<gene>
    <name evidence="1" type="ORF">SERLADRAFT_442147</name>
</gene>
<dbReference type="RefSeq" id="XP_007322760.1">
    <property type="nucleotide sequence ID" value="XM_007322698.1"/>
</dbReference>
<organism>
    <name type="scientific">Serpula lacrymans var. lacrymans (strain S7.9)</name>
    <name type="common">Dry rot fungus</name>
    <dbReference type="NCBI Taxonomy" id="578457"/>
    <lineage>
        <taxon>Eukaryota</taxon>
        <taxon>Fungi</taxon>
        <taxon>Dikarya</taxon>
        <taxon>Basidiomycota</taxon>
        <taxon>Agaricomycotina</taxon>
        <taxon>Agaricomycetes</taxon>
        <taxon>Agaricomycetidae</taxon>
        <taxon>Boletales</taxon>
        <taxon>Coniophorineae</taxon>
        <taxon>Serpulaceae</taxon>
        <taxon>Serpula</taxon>
    </lineage>
</organism>
<protein>
    <submittedName>
        <fullName evidence="1">Uncharacterized protein</fullName>
    </submittedName>
</protein>
<dbReference type="KEGG" id="sla:SERLADRAFT_442147"/>
<dbReference type="OrthoDB" id="3015916at2759"/>
<dbReference type="Proteomes" id="UP000008064">
    <property type="component" value="Unassembled WGS sequence"/>
</dbReference>
<dbReference type="EMBL" id="GL945440">
    <property type="protein sequence ID" value="EGO20794.1"/>
    <property type="molecule type" value="Genomic_DNA"/>
</dbReference>
<evidence type="ECO:0000313" key="1">
    <source>
        <dbReference type="EMBL" id="EGO20794.1"/>
    </source>
</evidence>
<name>F8P8N8_SERL9</name>
<proteinExistence type="predicted"/>
<sequence length="110" mass="12808">MRCTCWFNYKLIYKPGSSMGKADALSRREDHANSIEYDNKGVTLIDQSRVANVRIRQDSDLLEVFKKVISSEEKACLDGNENYLWVDGLFHFKDKIYVPESTRIKAIKWV</sequence>
<dbReference type="AlphaFoldDB" id="F8P8N8"/>
<dbReference type="HOGENOM" id="CLU_2172623_0_0_1"/>
<accession>F8P8N8</accession>
<reference evidence="1" key="1">
    <citation type="submission" date="2011-04" db="EMBL/GenBank/DDBJ databases">
        <title>Evolution of plant cell wall degrading machinery underlies the functional diversity of forest fungi.</title>
        <authorList>
            <consortium name="US DOE Joint Genome Institute (JGI-PGF)"/>
            <person name="Eastwood D.C."/>
            <person name="Floudas D."/>
            <person name="Binder M."/>
            <person name="Majcherczyk A."/>
            <person name="Schneider P."/>
            <person name="Aerts A."/>
            <person name="Asiegbu F.O."/>
            <person name="Baker S.E."/>
            <person name="Barry K."/>
            <person name="Bendiksby M."/>
            <person name="Blumentritt M."/>
            <person name="Coutinho P.M."/>
            <person name="Cullen D."/>
            <person name="Cullen D."/>
            <person name="Gathman A."/>
            <person name="Goodell B."/>
            <person name="Henrissat B."/>
            <person name="Ihrmark K."/>
            <person name="Kauserud H."/>
            <person name="Kohler A."/>
            <person name="LaButti K."/>
            <person name="Lapidus A."/>
            <person name="Lavin J.L."/>
            <person name="Lee Y.-H."/>
            <person name="Lindquist E."/>
            <person name="Lilly W."/>
            <person name="Lucas S."/>
            <person name="Morin E."/>
            <person name="Murat C."/>
            <person name="Oguiza J.A."/>
            <person name="Park J."/>
            <person name="Pisabarro A.G."/>
            <person name="Riley R."/>
            <person name="Rosling A."/>
            <person name="Salamov A."/>
            <person name="Schmidt O."/>
            <person name="Schmutz J."/>
            <person name="Skrede I."/>
            <person name="Stenlid J."/>
            <person name="Wiebenga A."/>
            <person name="Xie X."/>
            <person name="Kues U."/>
            <person name="Hibbett D.S."/>
            <person name="Hoffmeister D."/>
            <person name="Hogberg N."/>
            <person name="Martin F."/>
            <person name="Grigoriev I.V."/>
            <person name="Watkinson S.C."/>
        </authorList>
    </citation>
    <scope>NUCLEOTIDE SEQUENCE</scope>
    <source>
        <strain evidence="1">S7.9</strain>
    </source>
</reference>
<dbReference type="GeneID" id="18815667"/>